<organism evidence="7 8">
    <name type="scientific">Candidatus Magnetoglobus multicellularis str. Araruama</name>
    <dbReference type="NCBI Taxonomy" id="890399"/>
    <lineage>
        <taxon>Bacteria</taxon>
        <taxon>Pseudomonadati</taxon>
        <taxon>Thermodesulfobacteriota</taxon>
        <taxon>Desulfobacteria</taxon>
        <taxon>Desulfobacterales</taxon>
        <taxon>Desulfobacteraceae</taxon>
        <taxon>Candidatus Magnetoglobus</taxon>
    </lineage>
</organism>
<dbReference type="PROSITE" id="PS50109">
    <property type="entry name" value="HIS_KIN"/>
    <property type="match status" value="1"/>
</dbReference>
<sequence length="267" mass="30076">MEAIIEGFQKGEIDAILHDNEVFLLRSETQVRRTEANLKQSEETQLYLTELNQSKDRFFSILGHDLRGMFNSLIVSTDMLVKIANKESSNKMIQFASTMKKSTHNAYELLENLLTWSRCQRGIMQVSPVEFDVCQLIQNNIDLFAEKAGQKNIALRADTPDQLIALADRNIADTILRNLIANALKFTHPNGSIRVFTTEKGNSVHISVEDDGTGIEPENLQSLFQIDSRYKRKGTANEQGTGLGLIMCKELALKNNGEIWAVSEIDK</sequence>
<dbReference type="CDD" id="cd00075">
    <property type="entry name" value="HATPase"/>
    <property type="match status" value="1"/>
</dbReference>
<dbReference type="PANTHER" id="PTHR43711:SF31">
    <property type="entry name" value="HISTIDINE KINASE"/>
    <property type="match status" value="1"/>
</dbReference>
<evidence type="ECO:0000313" key="7">
    <source>
        <dbReference type="EMBL" id="ETR70037.1"/>
    </source>
</evidence>
<evidence type="ECO:0000259" key="6">
    <source>
        <dbReference type="PROSITE" id="PS50109"/>
    </source>
</evidence>
<proteinExistence type="predicted"/>
<dbReference type="PRINTS" id="PR00344">
    <property type="entry name" value="BCTRLSENSOR"/>
</dbReference>
<evidence type="ECO:0000256" key="3">
    <source>
        <dbReference type="ARBA" id="ARBA00022679"/>
    </source>
</evidence>
<name>A0A1V1P594_9BACT</name>
<dbReference type="AlphaFoldDB" id="A0A1V1P594"/>
<dbReference type="InterPro" id="IPR003594">
    <property type="entry name" value="HATPase_dom"/>
</dbReference>
<evidence type="ECO:0000256" key="2">
    <source>
        <dbReference type="ARBA" id="ARBA00012438"/>
    </source>
</evidence>
<dbReference type="SUPFAM" id="SSF47384">
    <property type="entry name" value="Homodimeric domain of signal transducing histidine kinase"/>
    <property type="match status" value="1"/>
</dbReference>
<dbReference type="InterPro" id="IPR036097">
    <property type="entry name" value="HisK_dim/P_sf"/>
</dbReference>
<dbReference type="InterPro" id="IPR005467">
    <property type="entry name" value="His_kinase_dom"/>
</dbReference>
<dbReference type="Gene3D" id="1.10.287.130">
    <property type="match status" value="1"/>
</dbReference>
<protein>
    <recommendedName>
        <fullName evidence="2">histidine kinase</fullName>
        <ecNumber evidence="2">2.7.13.3</ecNumber>
    </recommendedName>
</protein>
<evidence type="ECO:0000256" key="5">
    <source>
        <dbReference type="ARBA" id="ARBA00023012"/>
    </source>
</evidence>
<dbReference type="Gene3D" id="3.30.565.10">
    <property type="entry name" value="Histidine kinase-like ATPase, C-terminal domain"/>
    <property type="match status" value="1"/>
</dbReference>
<accession>A0A1V1P594</accession>
<dbReference type="InterPro" id="IPR004358">
    <property type="entry name" value="Sig_transdc_His_kin-like_C"/>
</dbReference>
<dbReference type="SMART" id="SM00387">
    <property type="entry name" value="HATPase_c"/>
    <property type="match status" value="1"/>
</dbReference>
<comment type="caution">
    <text evidence="7">The sequence shown here is derived from an EMBL/GenBank/DDBJ whole genome shotgun (WGS) entry which is preliminary data.</text>
</comment>
<keyword evidence="4 7" id="KW-0418">Kinase</keyword>
<comment type="catalytic activity">
    <reaction evidence="1">
        <text>ATP + protein L-histidine = ADP + protein N-phospho-L-histidine.</text>
        <dbReference type="EC" id="2.7.13.3"/>
    </reaction>
</comment>
<dbReference type="Proteomes" id="UP000189670">
    <property type="component" value="Unassembled WGS sequence"/>
</dbReference>
<evidence type="ECO:0000313" key="8">
    <source>
        <dbReference type="Proteomes" id="UP000189670"/>
    </source>
</evidence>
<feature type="non-terminal residue" evidence="7">
    <location>
        <position position="267"/>
    </location>
</feature>
<evidence type="ECO:0000256" key="4">
    <source>
        <dbReference type="ARBA" id="ARBA00022777"/>
    </source>
</evidence>
<keyword evidence="3" id="KW-0808">Transferase</keyword>
<dbReference type="EC" id="2.7.13.3" evidence="2"/>
<keyword evidence="5" id="KW-0902">Two-component regulatory system</keyword>
<reference evidence="8" key="1">
    <citation type="submission" date="2012-11" db="EMBL/GenBank/DDBJ databases">
        <authorList>
            <person name="Lucero-Rivera Y.E."/>
            <person name="Tovar-Ramirez D."/>
        </authorList>
    </citation>
    <scope>NUCLEOTIDE SEQUENCE [LARGE SCALE GENOMIC DNA]</scope>
    <source>
        <strain evidence="8">Araruama</strain>
    </source>
</reference>
<feature type="domain" description="Histidine kinase" evidence="6">
    <location>
        <begin position="61"/>
        <end position="267"/>
    </location>
</feature>
<gene>
    <name evidence="7" type="ORF">OMM_09116</name>
</gene>
<dbReference type="PANTHER" id="PTHR43711">
    <property type="entry name" value="TWO-COMPONENT HISTIDINE KINASE"/>
    <property type="match status" value="1"/>
</dbReference>
<dbReference type="InterPro" id="IPR050736">
    <property type="entry name" value="Sensor_HK_Regulatory"/>
</dbReference>
<dbReference type="SUPFAM" id="SSF55874">
    <property type="entry name" value="ATPase domain of HSP90 chaperone/DNA topoisomerase II/histidine kinase"/>
    <property type="match status" value="1"/>
</dbReference>
<evidence type="ECO:0000256" key="1">
    <source>
        <dbReference type="ARBA" id="ARBA00000085"/>
    </source>
</evidence>
<dbReference type="InterPro" id="IPR036890">
    <property type="entry name" value="HATPase_C_sf"/>
</dbReference>
<dbReference type="EMBL" id="ATBP01000502">
    <property type="protein sequence ID" value="ETR70037.1"/>
    <property type="molecule type" value="Genomic_DNA"/>
</dbReference>
<dbReference type="Pfam" id="PF02518">
    <property type="entry name" value="HATPase_c"/>
    <property type="match status" value="1"/>
</dbReference>
<dbReference type="GO" id="GO:0000155">
    <property type="term" value="F:phosphorelay sensor kinase activity"/>
    <property type="evidence" value="ECO:0007669"/>
    <property type="project" value="InterPro"/>
</dbReference>